<comment type="subcellular location">
    <subcellularLocation>
        <location evidence="2">Cell membrane</location>
        <topology evidence="2">Lipid-anchor</topology>
        <topology evidence="2">GPI-anchor</topology>
    </subcellularLocation>
</comment>
<evidence type="ECO:0000256" key="5">
    <source>
        <dbReference type="ARBA" id="ARBA00023136"/>
    </source>
</evidence>
<name>A0A1J0R5Y8_9TRYP</name>
<evidence type="ECO:0000256" key="1">
    <source>
        <dbReference type="ARBA" id="ARBA00002523"/>
    </source>
</evidence>
<evidence type="ECO:0000256" key="9">
    <source>
        <dbReference type="SAM" id="SignalP"/>
    </source>
</evidence>
<dbReference type="VEuPathDB" id="TriTrypDB:Tb1125.4.5700"/>
<dbReference type="VEuPathDB" id="TriTrypDB:Tb427_000590800"/>
<feature type="chain" id="PRO_5012768813" evidence="9">
    <location>
        <begin position="23"/>
        <end position="498"/>
    </location>
</feature>
<evidence type="ECO:0000313" key="11">
    <source>
        <dbReference type="EMBL" id="APD73245.1"/>
    </source>
</evidence>
<keyword evidence="6" id="KW-0325">Glycoprotein</keyword>
<evidence type="ECO:0000256" key="6">
    <source>
        <dbReference type="ARBA" id="ARBA00023180"/>
    </source>
</evidence>
<keyword evidence="4" id="KW-0336">GPI-anchor</keyword>
<dbReference type="GO" id="GO:0098552">
    <property type="term" value="C:side of membrane"/>
    <property type="evidence" value="ECO:0007669"/>
    <property type="project" value="UniProtKB-KW"/>
</dbReference>
<evidence type="ECO:0000256" key="4">
    <source>
        <dbReference type="ARBA" id="ARBA00022622"/>
    </source>
</evidence>
<dbReference type="VEuPathDB" id="TriTrypDB:Tb11.v5.0645"/>
<feature type="region of interest" description="Disordered" evidence="8">
    <location>
        <begin position="399"/>
        <end position="418"/>
    </location>
</feature>
<evidence type="ECO:0000256" key="7">
    <source>
        <dbReference type="ARBA" id="ARBA00023288"/>
    </source>
</evidence>
<dbReference type="EMBL" id="KX699289">
    <property type="protein sequence ID" value="APD73245.1"/>
    <property type="molecule type" value="Genomic_DNA"/>
</dbReference>
<reference evidence="11" key="1">
    <citation type="submission" date="2016-08" db="EMBL/GenBank/DDBJ databases">
        <title>VSG repertoire of Trypanosoma brucei EATRO 1125.</title>
        <authorList>
            <person name="Cross G.A."/>
        </authorList>
    </citation>
    <scope>NUCLEOTIDE SEQUENCE</scope>
    <source>
        <strain evidence="11">EATRO 1125</strain>
    </source>
</reference>
<dbReference type="Pfam" id="PF10659">
    <property type="entry name" value="Trypan_glycop_C"/>
    <property type="match status" value="1"/>
</dbReference>
<accession>A0A1J0R5Y8</accession>
<evidence type="ECO:0000256" key="8">
    <source>
        <dbReference type="SAM" id="MobiDB-lite"/>
    </source>
</evidence>
<evidence type="ECO:0000256" key="3">
    <source>
        <dbReference type="ARBA" id="ARBA00022475"/>
    </source>
</evidence>
<dbReference type="Gene3D" id="1.10.470.10">
    <property type="entry name" value="Variant Surface Glycoprotein, subunit A, domain 2"/>
    <property type="match status" value="1"/>
</dbReference>
<proteinExistence type="predicted"/>
<evidence type="ECO:0000256" key="2">
    <source>
        <dbReference type="ARBA" id="ARBA00004609"/>
    </source>
</evidence>
<dbReference type="SUPFAM" id="SSF58087">
    <property type="entry name" value="Variant surface glycoprotein (N-terminal domain)"/>
    <property type="match status" value="1"/>
</dbReference>
<protein>
    <submittedName>
        <fullName evidence="11">Variant surface glycoprotein 1125.480</fullName>
    </submittedName>
</protein>
<keyword evidence="5" id="KW-0472">Membrane</keyword>
<sequence>MQLQVFVLVAALTIWQPRQTLSSEFHETDLQTKDGCDSAANFDKMANALHSKLTKQTEQTAAGKADLLRLLATAATKTKNEAIPMLAIAGGAAVRLAKAARDLETARTAIEPVIGRLRQLQGTAYLLEDLAAAKVKPKTTSLAANFASGNGLIIEFATLTTAEQICFPASPQPRSKGQNIQPGPTGFSIHVPIIKKASPNAGTKTEGPRICSSGAAVPADCSDATGAGTNFALSTGPMLKTELTSWTQKQPNADDFTEMAGTAKDILPHKSYIQNMLKGVGKAISEATKLTFNSNELRGFNVVSDPVVGFLLLKSTNPTATWQDVTSKADTVDYLRTKAYGGEAAKYKEKIWDLVDATSISQQAINSDSATDLKDISDIGKLITAFSFYSIQANSKEVTSQKENSKHHNADCDGQEENKCKGKCEWNKKDGKCEAKGGEDGVKAEERKEEKCAGKLDDACKKSTECKWDGKECKDSSALINKKFTLSMVTAIVSLVPF</sequence>
<dbReference type="AlphaFoldDB" id="A0A1J0R5Y8"/>
<keyword evidence="3" id="KW-1003">Cell membrane</keyword>
<organism evidence="11">
    <name type="scientific">Trypanosoma brucei</name>
    <dbReference type="NCBI Taxonomy" id="5691"/>
    <lineage>
        <taxon>Eukaryota</taxon>
        <taxon>Discoba</taxon>
        <taxon>Euglenozoa</taxon>
        <taxon>Kinetoplastea</taxon>
        <taxon>Metakinetoplastina</taxon>
        <taxon>Trypanosomatida</taxon>
        <taxon>Trypanosomatidae</taxon>
        <taxon>Trypanosoma</taxon>
    </lineage>
</organism>
<keyword evidence="7" id="KW-0449">Lipoprotein</keyword>
<dbReference type="InterPro" id="IPR019609">
    <property type="entry name" value="Variant_surf_glycoprt_trypan_C"/>
</dbReference>
<keyword evidence="9" id="KW-0732">Signal</keyword>
<feature type="signal peptide" evidence="9">
    <location>
        <begin position="1"/>
        <end position="22"/>
    </location>
</feature>
<feature type="domain" description="Trypanosome variant surface glycoprotein C-terminal" evidence="10">
    <location>
        <begin position="402"/>
        <end position="496"/>
    </location>
</feature>
<comment type="function">
    <text evidence="1">VSG forms a coat on the surface of the parasite. The trypanosome evades the immune response of the host by expressing a series of antigenically distinct VSGs from an estimated 1000 VSG genes.</text>
</comment>
<evidence type="ECO:0000259" key="10">
    <source>
        <dbReference type="Pfam" id="PF10659"/>
    </source>
</evidence>
<dbReference type="GO" id="GO:0005886">
    <property type="term" value="C:plasma membrane"/>
    <property type="evidence" value="ECO:0007669"/>
    <property type="project" value="UniProtKB-SubCell"/>
</dbReference>